<dbReference type="GO" id="GO:0016020">
    <property type="term" value="C:membrane"/>
    <property type="evidence" value="ECO:0007669"/>
    <property type="project" value="TreeGrafter"/>
</dbReference>
<feature type="transmembrane region" description="Helical" evidence="1">
    <location>
        <begin position="156"/>
        <end position="178"/>
    </location>
</feature>
<keyword evidence="1 2" id="KW-0812">Transmembrane</keyword>
<dbReference type="EMBL" id="GL883021">
    <property type="protein sequence ID" value="EGG17197.1"/>
    <property type="molecule type" value="Genomic_DNA"/>
</dbReference>
<dbReference type="Pfam" id="PF06966">
    <property type="entry name" value="DUF1295"/>
    <property type="match status" value="1"/>
</dbReference>
<protein>
    <submittedName>
        <fullName evidence="2">Transmembrane protein</fullName>
    </submittedName>
</protein>
<reference evidence="3" key="1">
    <citation type="journal article" date="2011" name="Genome Res.">
        <title>Phylogeny-wide analysis of social amoeba genomes highlights ancient origins for complex intercellular communication.</title>
        <authorList>
            <person name="Heidel A.J."/>
            <person name="Lawal H.M."/>
            <person name="Felder M."/>
            <person name="Schilde C."/>
            <person name="Helps N.R."/>
            <person name="Tunggal B."/>
            <person name="Rivero F."/>
            <person name="John U."/>
            <person name="Schleicher M."/>
            <person name="Eichinger L."/>
            <person name="Platzer M."/>
            <person name="Noegel A.A."/>
            <person name="Schaap P."/>
            <person name="Gloeckner G."/>
        </authorList>
    </citation>
    <scope>NUCLEOTIDE SEQUENCE [LARGE SCALE GENOMIC DNA]</scope>
    <source>
        <strain evidence="3">SH3</strain>
    </source>
</reference>
<dbReference type="GO" id="GO:0006972">
    <property type="term" value="P:hyperosmotic response"/>
    <property type="evidence" value="ECO:0007669"/>
    <property type="project" value="EnsemblProtists"/>
</dbReference>
<name>F4Q5D8_CACFS</name>
<proteinExistence type="predicted"/>
<dbReference type="PANTHER" id="PTHR32251">
    <property type="entry name" value="3-OXO-5-ALPHA-STEROID 4-DEHYDROGENASE"/>
    <property type="match status" value="1"/>
</dbReference>
<feature type="transmembrane region" description="Helical" evidence="1">
    <location>
        <begin position="101"/>
        <end position="122"/>
    </location>
</feature>
<accession>F4Q5D8</accession>
<dbReference type="AlphaFoldDB" id="F4Q5D8"/>
<keyword evidence="1" id="KW-0472">Membrane</keyword>
<dbReference type="KEGG" id="dfa:DFA_08184"/>
<gene>
    <name evidence="2" type="ORF">DFA_08184</name>
</gene>
<feature type="transmembrane region" description="Helical" evidence="1">
    <location>
        <begin position="6"/>
        <end position="22"/>
    </location>
</feature>
<dbReference type="RefSeq" id="XP_004355681.1">
    <property type="nucleotide sequence ID" value="XM_004355628.1"/>
</dbReference>
<keyword evidence="3" id="KW-1185">Reference proteome</keyword>
<dbReference type="PANTHER" id="PTHR32251:SF17">
    <property type="entry name" value="STEROID 5-ALPHA REDUCTASE C-TERMINAL DOMAIN-CONTAINING PROTEIN"/>
    <property type="match status" value="1"/>
</dbReference>
<feature type="transmembrane region" description="Helical" evidence="1">
    <location>
        <begin position="58"/>
        <end position="76"/>
    </location>
</feature>
<sequence length="290" mass="33897">MMILNILIIDIIIQLIGLRWSIINKSEKYYDLAGTSAFVLCTLSTIWFGHAYCSTRSLVAALMIIVWASRLGYFLYSRITRFTDNPGVDKRFEGVRDKPKILSFYWFMQTLWVFLVIVPLLLLNKTQYQSYQQFGQQQQQQITLDNINDHFNNHNLFNLVDIGLMVLWLFGFSIECIADLQKRKFHLNPNNHGKWIASGLWNYSRHPNYVGEIIVHWSIYAFCVRGYPSIDGSLTWSLVALVAPLFVTFLMTKISTPMLEKLADNRWKGNTHYDRYKQTTPKLFPFPTIN</sequence>
<evidence type="ECO:0000313" key="2">
    <source>
        <dbReference type="EMBL" id="EGG17197.1"/>
    </source>
</evidence>
<feature type="transmembrane region" description="Helical" evidence="1">
    <location>
        <begin position="29"/>
        <end position="52"/>
    </location>
</feature>
<dbReference type="Proteomes" id="UP000007797">
    <property type="component" value="Unassembled WGS sequence"/>
</dbReference>
<dbReference type="Gene3D" id="1.20.120.1630">
    <property type="match status" value="1"/>
</dbReference>
<feature type="transmembrane region" description="Helical" evidence="1">
    <location>
        <begin position="233"/>
        <end position="252"/>
    </location>
</feature>
<dbReference type="OMA" id="QANEKFY"/>
<evidence type="ECO:0000313" key="3">
    <source>
        <dbReference type="Proteomes" id="UP000007797"/>
    </source>
</evidence>
<dbReference type="InterPro" id="IPR010721">
    <property type="entry name" value="UstE-like"/>
</dbReference>
<organism evidence="2 3">
    <name type="scientific">Cavenderia fasciculata</name>
    <name type="common">Slime mold</name>
    <name type="synonym">Dictyostelium fasciculatum</name>
    <dbReference type="NCBI Taxonomy" id="261658"/>
    <lineage>
        <taxon>Eukaryota</taxon>
        <taxon>Amoebozoa</taxon>
        <taxon>Evosea</taxon>
        <taxon>Eumycetozoa</taxon>
        <taxon>Dictyostelia</taxon>
        <taxon>Acytosteliales</taxon>
        <taxon>Cavenderiaceae</taxon>
        <taxon>Cavenderia</taxon>
    </lineage>
</organism>
<dbReference type="OrthoDB" id="67965at2759"/>
<dbReference type="GeneID" id="14869925"/>
<evidence type="ECO:0000256" key="1">
    <source>
        <dbReference type="SAM" id="Phobius"/>
    </source>
</evidence>
<keyword evidence="1" id="KW-1133">Transmembrane helix</keyword>